<dbReference type="GO" id="GO:0016836">
    <property type="term" value="F:hydro-lyase activity"/>
    <property type="evidence" value="ECO:0007669"/>
    <property type="project" value="InterPro"/>
</dbReference>
<dbReference type="InterPro" id="IPR050075">
    <property type="entry name" value="LeuD"/>
</dbReference>
<comment type="caution">
    <text evidence="4">The sequence shown here is derived from an EMBL/GenBank/DDBJ whole genome shotgun (WGS) entry which is preliminary data.</text>
</comment>
<dbReference type="NCBIfam" id="TIGR02087">
    <property type="entry name" value="LEUD_arch"/>
    <property type="match status" value="1"/>
</dbReference>
<dbReference type="InterPro" id="IPR011827">
    <property type="entry name" value="LeuD_type2/HacB/DmdB"/>
</dbReference>
<dbReference type="Pfam" id="PF00694">
    <property type="entry name" value="Aconitase_C"/>
    <property type="match status" value="1"/>
</dbReference>
<gene>
    <name evidence="4" type="ORF">A3J15_02260</name>
</gene>
<name>A0A1F7JMA6_9BACT</name>
<evidence type="ECO:0000259" key="3">
    <source>
        <dbReference type="Pfam" id="PF00694"/>
    </source>
</evidence>
<evidence type="ECO:0000313" key="4">
    <source>
        <dbReference type="EMBL" id="OGK56741.1"/>
    </source>
</evidence>
<organism evidence="4 5">
    <name type="scientific">Candidatus Roizmanbacteria bacterium RIFCSPLOWO2_02_FULL_38_10</name>
    <dbReference type="NCBI Taxonomy" id="1802074"/>
    <lineage>
        <taxon>Bacteria</taxon>
        <taxon>Candidatus Roizmaniibacteriota</taxon>
    </lineage>
</organism>
<accession>A0A1F7JMA6</accession>
<proteinExistence type="inferred from homology"/>
<protein>
    <recommendedName>
        <fullName evidence="3">Aconitase A/isopropylmalate dehydratase small subunit swivel domain-containing protein</fullName>
    </recommendedName>
</protein>
<dbReference type="CDD" id="cd01577">
    <property type="entry name" value="IPMI_Swivel"/>
    <property type="match status" value="1"/>
</dbReference>
<dbReference type="PANTHER" id="PTHR43345:SF2">
    <property type="entry name" value="3-ISOPROPYLMALATE DEHYDRATASE SMALL SUBUNIT 1"/>
    <property type="match status" value="1"/>
</dbReference>
<dbReference type="AlphaFoldDB" id="A0A1F7JMA6"/>
<dbReference type="STRING" id="1802074.A3J15_02260"/>
<evidence type="ECO:0000256" key="2">
    <source>
        <dbReference type="ARBA" id="ARBA00023239"/>
    </source>
</evidence>
<dbReference type="InterPro" id="IPR015928">
    <property type="entry name" value="Aconitase/3IPM_dehydase_swvl"/>
</dbReference>
<dbReference type="InterPro" id="IPR000573">
    <property type="entry name" value="AconitaseA/IPMdHydase_ssu_swvl"/>
</dbReference>
<dbReference type="EMBL" id="MGAY01000025">
    <property type="protein sequence ID" value="OGK56741.1"/>
    <property type="molecule type" value="Genomic_DNA"/>
</dbReference>
<dbReference type="InterPro" id="IPR033940">
    <property type="entry name" value="IPMI_Swivel"/>
</dbReference>
<dbReference type="PANTHER" id="PTHR43345">
    <property type="entry name" value="3-ISOPROPYLMALATE DEHYDRATASE SMALL SUBUNIT 2-RELATED-RELATED"/>
    <property type="match status" value="1"/>
</dbReference>
<comment type="similarity">
    <text evidence="1">Belongs to the LeuD family. LeuD type 2 subfamily.</text>
</comment>
<feature type="domain" description="Aconitase A/isopropylmalate dehydratase small subunit swivel" evidence="3">
    <location>
        <begin position="12"/>
        <end position="101"/>
    </location>
</feature>
<dbReference type="SUPFAM" id="SSF52016">
    <property type="entry name" value="LeuD/IlvD-like"/>
    <property type="match status" value="1"/>
</dbReference>
<evidence type="ECO:0000256" key="1">
    <source>
        <dbReference type="ARBA" id="ARBA00009869"/>
    </source>
</evidence>
<reference evidence="4 5" key="1">
    <citation type="journal article" date="2016" name="Nat. Commun.">
        <title>Thousands of microbial genomes shed light on interconnected biogeochemical processes in an aquifer system.</title>
        <authorList>
            <person name="Anantharaman K."/>
            <person name="Brown C.T."/>
            <person name="Hug L.A."/>
            <person name="Sharon I."/>
            <person name="Castelle C.J."/>
            <person name="Probst A.J."/>
            <person name="Thomas B.C."/>
            <person name="Singh A."/>
            <person name="Wilkins M.J."/>
            <person name="Karaoz U."/>
            <person name="Brodie E.L."/>
            <person name="Williams K.H."/>
            <person name="Hubbard S.S."/>
            <person name="Banfield J.F."/>
        </authorList>
    </citation>
    <scope>NUCLEOTIDE SEQUENCE [LARGE SCALE GENOMIC DNA]</scope>
</reference>
<evidence type="ECO:0000313" key="5">
    <source>
        <dbReference type="Proteomes" id="UP000176376"/>
    </source>
</evidence>
<sequence length="170" mass="19171">MNWKFGDNINTDLITPGRYNITTDPMELAQIAFIEYRPEFKTKVKSGDFILAGENFGCGSSRETAVIALKYCGIKAIFAKSFARIFYRNCMNIGFLVVTLDTDNIGEKDDLKLVIDKKKNLTLINHTQKTSCRLSVPNMMMTLYDTGGIISYLKKYGLNSLTKLIKGRSL</sequence>
<keyword evidence="2" id="KW-0456">Lyase</keyword>
<dbReference type="Gene3D" id="3.20.19.10">
    <property type="entry name" value="Aconitase, domain 4"/>
    <property type="match status" value="1"/>
</dbReference>
<dbReference type="Proteomes" id="UP000176376">
    <property type="component" value="Unassembled WGS sequence"/>
</dbReference>